<evidence type="ECO:0000256" key="1">
    <source>
        <dbReference type="SAM" id="SignalP"/>
    </source>
</evidence>
<protein>
    <submittedName>
        <fullName evidence="2">Uncharacterized protein</fullName>
    </submittedName>
</protein>
<keyword evidence="1" id="KW-0732">Signal</keyword>
<keyword evidence="3" id="KW-1185">Reference proteome</keyword>
<sequence length="368" mass="36407">MSDRLVRWSLLLVFAATPAAAEPAVTILGLPFQATAMRGPRSEVAVAVATSGLIPLARSANAAAPEAGDEESAPLIVVWGKEGGAALSLVDGTIRTTLLGAEAIEGLAAAETPRGALPGSRRALWGAVSAYLTGPTRAMGTATPAAAGLTIRERQPVAMGGDPKPVPVSTVTVSPGPEATFAAARPRAVRVAGKLAFVAATFQGGEASGLALVARAGIGDWSVAARTPPQDGAPLRIAAVADFAGTGSPRVAAILAKGGRLQVWSPAADAFTLDGEAPGYAAGSGDVDLAAAVEGEDKAAPDLALPGADGTALALVSLKGGIRERARIALPAPAAFGVAALGRGRQARILVGMSDGRVAVVAPDGATP</sequence>
<comment type="caution">
    <text evidence="2">The sequence shown here is derived from an EMBL/GenBank/DDBJ whole genome shotgun (WGS) entry which is preliminary data.</text>
</comment>
<gene>
    <name evidence="2" type="ORF">AFCDBAGC_4958</name>
</gene>
<dbReference type="EMBL" id="BPQG01000112">
    <property type="protein sequence ID" value="GJD47073.1"/>
    <property type="molecule type" value="Genomic_DNA"/>
</dbReference>
<evidence type="ECO:0000313" key="3">
    <source>
        <dbReference type="Proteomes" id="UP001055117"/>
    </source>
</evidence>
<name>A0ABQ4QP58_9HYPH</name>
<proteinExistence type="predicted"/>
<dbReference type="RefSeq" id="WP_238273261.1">
    <property type="nucleotide sequence ID" value="NZ_BPQG01000112.1"/>
</dbReference>
<organism evidence="2 3">
    <name type="scientific">Methylobacterium cerastii</name>
    <dbReference type="NCBI Taxonomy" id="932741"/>
    <lineage>
        <taxon>Bacteria</taxon>
        <taxon>Pseudomonadati</taxon>
        <taxon>Pseudomonadota</taxon>
        <taxon>Alphaproteobacteria</taxon>
        <taxon>Hyphomicrobiales</taxon>
        <taxon>Methylobacteriaceae</taxon>
        <taxon>Methylobacterium</taxon>
    </lineage>
</organism>
<feature type="signal peptide" evidence="1">
    <location>
        <begin position="1"/>
        <end position="21"/>
    </location>
</feature>
<accession>A0ABQ4QP58</accession>
<evidence type="ECO:0000313" key="2">
    <source>
        <dbReference type="EMBL" id="GJD47073.1"/>
    </source>
</evidence>
<reference evidence="2 3" key="1">
    <citation type="journal article" date="2021" name="Front. Microbiol.">
        <title>Comprehensive Comparative Genomics and Phenotyping of Methylobacterium Species.</title>
        <authorList>
            <person name="Alessa O."/>
            <person name="Ogura Y."/>
            <person name="Fujitani Y."/>
            <person name="Takami H."/>
            <person name="Hayashi T."/>
            <person name="Sahin N."/>
            <person name="Tani A."/>
        </authorList>
    </citation>
    <scope>NUCLEOTIDE SEQUENCE [LARGE SCALE GENOMIC DNA]</scope>
    <source>
        <strain evidence="2 3">DSM 23679</strain>
    </source>
</reference>
<dbReference type="Proteomes" id="UP001055117">
    <property type="component" value="Unassembled WGS sequence"/>
</dbReference>
<feature type="chain" id="PRO_5045750455" evidence="1">
    <location>
        <begin position="22"/>
        <end position="368"/>
    </location>
</feature>